<dbReference type="RefSeq" id="WP_092038503.1">
    <property type="nucleotide sequence ID" value="NZ_FOTK01000005.1"/>
</dbReference>
<keyword evidence="3" id="KW-1185">Reference proteome</keyword>
<evidence type="ECO:0000313" key="2">
    <source>
        <dbReference type="EMBL" id="SFL46888.1"/>
    </source>
</evidence>
<proteinExistence type="predicted"/>
<dbReference type="Proteomes" id="UP000199048">
    <property type="component" value="Unassembled WGS sequence"/>
</dbReference>
<evidence type="ECO:0000313" key="3">
    <source>
        <dbReference type="Proteomes" id="UP000199048"/>
    </source>
</evidence>
<protein>
    <recommendedName>
        <fullName evidence="1">DUF5615 domain-containing protein</fullName>
    </recommendedName>
</protein>
<gene>
    <name evidence="2" type="ORF">SAMN05192568_1005117</name>
</gene>
<accession>A0A1I4HXR1</accession>
<evidence type="ECO:0000259" key="1">
    <source>
        <dbReference type="Pfam" id="PF18480"/>
    </source>
</evidence>
<organism evidence="2 3">
    <name type="scientific">Methylobacterium pseudosasicola</name>
    <dbReference type="NCBI Taxonomy" id="582667"/>
    <lineage>
        <taxon>Bacteria</taxon>
        <taxon>Pseudomonadati</taxon>
        <taxon>Pseudomonadota</taxon>
        <taxon>Alphaproteobacteria</taxon>
        <taxon>Hyphomicrobiales</taxon>
        <taxon>Methylobacteriaceae</taxon>
        <taxon>Methylobacterium</taxon>
    </lineage>
</organism>
<dbReference type="InterPro" id="IPR041049">
    <property type="entry name" value="DUF5615"/>
</dbReference>
<feature type="domain" description="DUF5615" evidence="1">
    <location>
        <begin position="1"/>
        <end position="79"/>
    </location>
</feature>
<reference evidence="3" key="1">
    <citation type="submission" date="2016-10" db="EMBL/GenBank/DDBJ databases">
        <authorList>
            <person name="Varghese N."/>
            <person name="Submissions S."/>
        </authorList>
    </citation>
    <scope>NUCLEOTIDE SEQUENCE [LARGE SCALE GENOMIC DNA]</scope>
    <source>
        <strain evidence="3">BL36</strain>
    </source>
</reference>
<dbReference type="STRING" id="582667.SAMN05192568_1005117"/>
<dbReference type="OrthoDB" id="8085537at2"/>
<dbReference type="Pfam" id="PF18480">
    <property type="entry name" value="DUF5615"/>
    <property type="match status" value="1"/>
</dbReference>
<sequence length="133" mass="14195">MRVVLDEGVPRQLADALRADGIDADRFRAAWKSISNGALIRAAEAAGYAVLVTNDKNIADQQSLAGRALAVVALPLNRRSAVMARVGDIADTIRRTAPGQHVAMTLNGRRCVRSLVGGLLVEEEWPSVPPFAP</sequence>
<dbReference type="EMBL" id="FOTK01000005">
    <property type="protein sequence ID" value="SFL46888.1"/>
    <property type="molecule type" value="Genomic_DNA"/>
</dbReference>
<name>A0A1I4HXR1_9HYPH</name>
<dbReference type="AlphaFoldDB" id="A0A1I4HXR1"/>